<proteinExistence type="predicted"/>
<name>A0A8J2YZL3_9PROT</name>
<dbReference type="EMBL" id="BMJQ01000017">
    <property type="protein sequence ID" value="GGF41400.1"/>
    <property type="molecule type" value="Genomic_DNA"/>
</dbReference>
<comment type="caution">
    <text evidence="2">The sequence shown here is derived from an EMBL/GenBank/DDBJ whole genome shotgun (WGS) entry which is preliminary data.</text>
</comment>
<sequence>MIHASASALVATYEGTMTTGKKPASDAGKILSNPKSTAKEKEVAASDLAQAKHKPKGK</sequence>
<gene>
    <name evidence="2" type="ORF">GCM10011611_54790</name>
</gene>
<reference evidence="2" key="2">
    <citation type="submission" date="2020-09" db="EMBL/GenBank/DDBJ databases">
        <authorList>
            <person name="Sun Q."/>
            <person name="Zhou Y."/>
        </authorList>
    </citation>
    <scope>NUCLEOTIDE SEQUENCE</scope>
    <source>
        <strain evidence="2">CGMCC 1.15725</strain>
    </source>
</reference>
<organism evidence="2 3">
    <name type="scientific">Aliidongia dinghuensis</name>
    <dbReference type="NCBI Taxonomy" id="1867774"/>
    <lineage>
        <taxon>Bacteria</taxon>
        <taxon>Pseudomonadati</taxon>
        <taxon>Pseudomonadota</taxon>
        <taxon>Alphaproteobacteria</taxon>
        <taxon>Rhodospirillales</taxon>
        <taxon>Dongiaceae</taxon>
        <taxon>Aliidongia</taxon>
    </lineage>
</organism>
<reference evidence="2" key="1">
    <citation type="journal article" date="2014" name="Int. J. Syst. Evol. Microbiol.">
        <title>Complete genome sequence of Corynebacterium casei LMG S-19264T (=DSM 44701T), isolated from a smear-ripened cheese.</title>
        <authorList>
            <consortium name="US DOE Joint Genome Institute (JGI-PGF)"/>
            <person name="Walter F."/>
            <person name="Albersmeier A."/>
            <person name="Kalinowski J."/>
            <person name="Ruckert C."/>
        </authorList>
    </citation>
    <scope>NUCLEOTIDE SEQUENCE</scope>
    <source>
        <strain evidence="2">CGMCC 1.15725</strain>
    </source>
</reference>
<evidence type="ECO:0000256" key="1">
    <source>
        <dbReference type="SAM" id="MobiDB-lite"/>
    </source>
</evidence>
<evidence type="ECO:0000313" key="3">
    <source>
        <dbReference type="Proteomes" id="UP000646365"/>
    </source>
</evidence>
<dbReference type="Proteomes" id="UP000646365">
    <property type="component" value="Unassembled WGS sequence"/>
</dbReference>
<evidence type="ECO:0000313" key="2">
    <source>
        <dbReference type="EMBL" id="GGF41400.1"/>
    </source>
</evidence>
<protein>
    <submittedName>
        <fullName evidence="2">Uncharacterized protein</fullName>
    </submittedName>
</protein>
<accession>A0A8J2YZL3</accession>
<keyword evidence="3" id="KW-1185">Reference proteome</keyword>
<feature type="region of interest" description="Disordered" evidence="1">
    <location>
        <begin position="13"/>
        <end position="58"/>
    </location>
</feature>
<dbReference type="AlphaFoldDB" id="A0A8J2YZL3"/>